<dbReference type="SUPFAM" id="SSF55729">
    <property type="entry name" value="Acyl-CoA N-acyltransferases (Nat)"/>
    <property type="match status" value="1"/>
</dbReference>
<dbReference type="PANTHER" id="PTHR36174:SF1">
    <property type="entry name" value="LIPID II:GLYCINE GLYCYLTRANSFERASE"/>
    <property type="match status" value="1"/>
</dbReference>
<protein>
    <submittedName>
        <fullName evidence="8">GNAT family N-acetyltransferase</fullName>
    </submittedName>
</protein>
<dbReference type="RefSeq" id="WP_222509006.1">
    <property type="nucleotide sequence ID" value="NZ_JAHVJA010000007.1"/>
</dbReference>
<evidence type="ECO:0000256" key="1">
    <source>
        <dbReference type="ARBA" id="ARBA00009943"/>
    </source>
</evidence>
<dbReference type="EMBL" id="JAHVJA010000007">
    <property type="protein sequence ID" value="MBY6140872.1"/>
    <property type="molecule type" value="Genomic_DNA"/>
</dbReference>
<proteinExistence type="inferred from homology"/>
<keyword evidence="2" id="KW-0808">Transferase</keyword>
<evidence type="ECO:0000259" key="7">
    <source>
        <dbReference type="Pfam" id="PF13480"/>
    </source>
</evidence>
<accession>A0ABS7NJ96</accession>
<dbReference type="InterPro" id="IPR050644">
    <property type="entry name" value="PG_Glycine_Bridge_Synth"/>
</dbReference>
<organism evidence="8 9">
    <name type="scientific">Leisingera daeponensis</name>
    <dbReference type="NCBI Taxonomy" id="405746"/>
    <lineage>
        <taxon>Bacteria</taxon>
        <taxon>Pseudomonadati</taxon>
        <taxon>Pseudomonadota</taxon>
        <taxon>Alphaproteobacteria</taxon>
        <taxon>Rhodobacterales</taxon>
        <taxon>Roseobacteraceae</taxon>
        <taxon>Leisingera</taxon>
    </lineage>
</organism>
<dbReference type="InterPro" id="IPR003447">
    <property type="entry name" value="FEMABX"/>
</dbReference>
<evidence type="ECO:0000256" key="4">
    <source>
        <dbReference type="ARBA" id="ARBA00022984"/>
    </source>
</evidence>
<dbReference type="InterPro" id="IPR016181">
    <property type="entry name" value="Acyl_CoA_acyltransferase"/>
</dbReference>
<dbReference type="PROSITE" id="PS51191">
    <property type="entry name" value="FEMABX"/>
    <property type="match status" value="1"/>
</dbReference>
<keyword evidence="3" id="KW-0133">Cell shape</keyword>
<evidence type="ECO:0000313" key="9">
    <source>
        <dbReference type="Proteomes" id="UP000766629"/>
    </source>
</evidence>
<comment type="similarity">
    <text evidence="1">Belongs to the FemABX family.</text>
</comment>
<evidence type="ECO:0000256" key="3">
    <source>
        <dbReference type="ARBA" id="ARBA00022960"/>
    </source>
</evidence>
<dbReference type="Pfam" id="PF13480">
    <property type="entry name" value="Acetyltransf_6"/>
    <property type="match status" value="1"/>
</dbReference>
<keyword evidence="4" id="KW-0573">Peptidoglycan synthesis</keyword>
<keyword evidence="5" id="KW-0012">Acyltransferase</keyword>
<reference evidence="8 9" key="1">
    <citation type="submission" date="2021-06" db="EMBL/GenBank/DDBJ databases">
        <title>50 bacteria genomes isolated from Dapeng, Shenzhen, China.</title>
        <authorList>
            <person name="Zheng W."/>
            <person name="Yu S."/>
            <person name="Huang Y."/>
        </authorList>
    </citation>
    <scope>NUCLEOTIDE SEQUENCE [LARGE SCALE GENOMIC DNA]</scope>
    <source>
        <strain evidence="8 9">DP1N14-2</strain>
    </source>
</reference>
<dbReference type="PANTHER" id="PTHR36174">
    <property type="entry name" value="LIPID II:GLYCINE GLYCYLTRANSFERASE"/>
    <property type="match status" value="1"/>
</dbReference>
<evidence type="ECO:0000256" key="6">
    <source>
        <dbReference type="ARBA" id="ARBA00023316"/>
    </source>
</evidence>
<keyword evidence="6" id="KW-0961">Cell wall biogenesis/degradation</keyword>
<evidence type="ECO:0000313" key="8">
    <source>
        <dbReference type="EMBL" id="MBY6140872.1"/>
    </source>
</evidence>
<keyword evidence="9" id="KW-1185">Reference proteome</keyword>
<name>A0ABS7NJ96_9RHOB</name>
<comment type="caution">
    <text evidence="8">The sequence shown here is derived from an EMBL/GenBank/DDBJ whole genome shotgun (WGS) entry which is preliminary data.</text>
</comment>
<dbReference type="InterPro" id="IPR038740">
    <property type="entry name" value="BioF2-like_GNAT_dom"/>
</dbReference>
<gene>
    <name evidence="8" type="ORF">KUV26_15645</name>
</gene>
<feature type="domain" description="BioF2-like acetyltransferase" evidence="7">
    <location>
        <begin position="114"/>
        <end position="241"/>
    </location>
</feature>
<evidence type="ECO:0000256" key="2">
    <source>
        <dbReference type="ARBA" id="ARBA00022679"/>
    </source>
</evidence>
<evidence type="ECO:0000256" key="5">
    <source>
        <dbReference type="ARBA" id="ARBA00023315"/>
    </source>
</evidence>
<dbReference type="Proteomes" id="UP000766629">
    <property type="component" value="Unassembled WGS sequence"/>
</dbReference>
<sequence length="308" mass="33841">MTAYSPDGSLAGFGVVRLTRMAPGRYLANFRRGPVTRTPDDLARILPAFAERLRREGCCSMQLNPRWSGEQDVMKICALLEAAGAVRLPESGQSQHTETGLVALHGTEEQLQSRLKQRCRRQIRKAEKAGIDVRPAASLQEALQFEPLMKNFFRSRGLGLESVPPVEAQWRMTRDKGAFLLAWQQDRLVAGHVMVADGGRAFWLVLARATDCSCAAAGYPLVWEALKAAQEQGFAHYDMAGAAGLPGASGSGGTRGAENRAQFKSAFRPEVIPLVPAYVLPLRQPAHMLLFNLRRAYRGLRTQATGRI</sequence>
<dbReference type="Gene3D" id="3.40.630.30">
    <property type="match status" value="1"/>
</dbReference>